<name>A0A267GL70_9PLAT</name>
<keyword evidence="4" id="KW-1185">Reference proteome</keyword>
<accession>A0A267GL70</accession>
<proteinExistence type="predicted"/>
<feature type="compositionally biased region" description="Basic and acidic residues" evidence="2">
    <location>
        <begin position="1108"/>
        <end position="1120"/>
    </location>
</feature>
<feature type="compositionally biased region" description="Polar residues" evidence="2">
    <location>
        <begin position="856"/>
        <end position="935"/>
    </location>
</feature>
<feature type="compositionally biased region" description="Basic residues" evidence="2">
    <location>
        <begin position="1284"/>
        <end position="1294"/>
    </location>
</feature>
<feature type="compositionally biased region" description="Basic and acidic residues" evidence="2">
    <location>
        <begin position="950"/>
        <end position="966"/>
    </location>
</feature>
<feature type="compositionally biased region" description="Basic and acidic residues" evidence="2">
    <location>
        <begin position="1078"/>
        <end position="1093"/>
    </location>
</feature>
<feature type="compositionally biased region" description="Low complexity" evidence="2">
    <location>
        <begin position="1178"/>
        <end position="1192"/>
    </location>
</feature>
<feature type="region of interest" description="Disordered" evidence="2">
    <location>
        <begin position="1284"/>
        <end position="1305"/>
    </location>
</feature>
<gene>
    <name evidence="3" type="ORF">BOX15_Mlig003175g1</name>
</gene>
<feature type="region of interest" description="Disordered" evidence="2">
    <location>
        <begin position="778"/>
        <end position="1206"/>
    </location>
</feature>
<feature type="compositionally biased region" description="Low complexity" evidence="2">
    <location>
        <begin position="936"/>
        <end position="948"/>
    </location>
</feature>
<feature type="coiled-coil region" evidence="1">
    <location>
        <begin position="620"/>
        <end position="654"/>
    </location>
</feature>
<evidence type="ECO:0000313" key="4">
    <source>
        <dbReference type="Proteomes" id="UP000215902"/>
    </source>
</evidence>
<feature type="compositionally biased region" description="Polar residues" evidence="2">
    <location>
        <begin position="967"/>
        <end position="989"/>
    </location>
</feature>
<evidence type="ECO:0000256" key="2">
    <source>
        <dbReference type="SAM" id="MobiDB-lite"/>
    </source>
</evidence>
<evidence type="ECO:0000256" key="1">
    <source>
        <dbReference type="SAM" id="Coils"/>
    </source>
</evidence>
<organism evidence="3 4">
    <name type="scientific">Macrostomum lignano</name>
    <dbReference type="NCBI Taxonomy" id="282301"/>
    <lineage>
        <taxon>Eukaryota</taxon>
        <taxon>Metazoa</taxon>
        <taxon>Spiralia</taxon>
        <taxon>Lophotrochozoa</taxon>
        <taxon>Platyhelminthes</taxon>
        <taxon>Rhabditophora</taxon>
        <taxon>Macrostomorpha</taxon>
        <taxon>Macrostomida</taxon>
        <taxon>Macrostomidae</taxon>
        <taxon>Macrostomum</taxon>
    </lineage>
</organism>
<feature type="compositionally biased region" description="Basic and acidic residues" evidence="2">
    <location>
        <begin position="799"/>
        <end position="824"/>
    </location>
</feature>
<feature type="compositionally biased region" description="Basic and acidic residues" evidence="2">
    <location>
        <begin position="1014"/>
        <end position="1031"/>
    </location>
</feature>
<protein>
    <recommendedName>
        <fullName evidence="5">VWFA domain-containing protein</fullName>
    </recommendedName>
</protein>
<dbReference type="EMBL" id="NIVC01000266">
    <property type="protein sequence ID" value="PAA86765.1"/>
    <property type="molecule type" value="Genomic_DNA"/>
</dbReference>
<comment type="caution">
    <text evidence="3">The sequence shown here is derived from an EMBL/GenBank/DDBJ whole genome shotgun (WGS) entry which is preliminary data.</text>
</comment>
<dbReference type="OrthoDB" id="10692133at2759"/>
<sequence length="2032" mass="223257">MVLDLPNGVLTLQKKSQPKLTADAGESDGKLQASSIVDQDSLDSCFSSALARIGEVNLKESGAAVKVYLKEKKFAIACRNPQGFQVGMTGGFPKKEFFYLVCVVYEGKLSEIWHGLEVVESIELIPVFNNLQLVLLLRSKKANEQICSERLSEASDKMKQLMNYDSTFVTECVKKTKQTPFAVLSFKATMPQNWLYDFLSLTGKTFSGCLSVVSSGFSLDIECGSVELFGCVSLCFSLGLVHIKAAKESSKQTDADGKLLKKTQGITKLFLDAKMNINLPTEFLGNAKHKAEFSGRLSIESSGKKREISGTLKITGEDDLAWPTPFGLKFLTLISASMQLSISVPPDALSFEVAAAMKLFESDIEFRIRFMTRKEDLVTPTRVVPVGAYFRFQKDEEQTLRFSNLLKLLGVDEVLANNVDFLLPGFNHLFFLYLAANENMESIKFLVGQQQMTEKAVRTPEDVGGGNPEGLTERYEIGPCVKFDAAINWLGMNAKLWGGFTFHGEDKKIEFGGELVEPLKLLDLLEVSSTDGKAGPKLHLVVSKATGLKFLMDVKVSIFFIIEVAAKIETDTAKKCFYARFKVTFFKIISVEVMLNFGERENQRRFLDWDIRLNSTFSIKKLIKEIISSVRKLLKKLEQKMDDSIKKMREKVESNSGIKWLFYQFCQVLLQLARAATHAIIKGVDFVQSAICGIDAYEKEIENETELDSREKNPMKKLVISGGKEDGTEAATVVSYSANINNKDASGAFRFALSSTTKEEDLRKELKSAIANSYADRFSLDEGGGSDPQPTESDLAGPRGEEIKKWMDKVQNAKEAIADAEKSGLTESPPPSMGTDEQIMGQSEAKDSSTGGYGSGQTESADPLGSGTNKSGSGQTESTDPSGSGTNESGSGQTESADPLGSGTNESGSGQTESTDPSGSGTNESGSGQTESADPSGSGTERSESGGTAPKDESSAEELLEHKDSDSSCVESSPNSDPLETSDEQSQSVEEAGAAESRSEQREQEGEVGSYSEKTNKNETSRDVESAKDSQEESETDQLQTEEETFAPNDSEPTEKEKQAGQNTESKSPSDTNQTSDINDKERKESRETDQSEMKPPNAEESEAATEPDEKSTEETKPTEASKGASAQEETAKSEAFGAALKAPIPTDSFPEETAEGKPDSTFMSEHAQKIEKEGNPASAAEGPSAASTTATNFEESDAADSSFDPLRGHLGHLSDASIVEGAVGGDISTEIATGRVMKFSPRSNVDAELEVGMQEFSAGIDDSDNEASTAGTFVEISHPHVPIHSRRSYRRPAQRPPQESSIFTADPSNWFQVQHLTSFSTVSKETRVHKDANLKKETRGTILIDTKCSLWKKQNNGRKENELTRAVFRVVRHSEMHNCKVQIVLTGDKSVQISNEGFMSLANVPATIKDFNTPWMPHTCRKVFHKLHCHSDELLATDSKILDCQWVILITDQHRGFGSQLFQDSLQQFSGEIYSALWIEEDWCLKYGRIERSGPENPFVAAPETEELSFITNAANAQVVQSQPDPCGQFVPEPRQDVLEEWLECENKGYDLGLNKEQITTQYHEYENLSGEVANLSMPEMRRYLTELSDVTGIHAADEMWKKLAAKVDPCTNRIISSIQVSNQHSRMRYHLANRGKKLSIRGLMNWFMTNGTSNKIWLQRHRVTERRIAVGIAVSLTSSTVSSRPMLLHSLVSLAEALDHQHVSTCCVTFSQSVSVVKTAGVGWSPADKARLLGSVTNCEAPDPNQAASADGPALTALLQLLLRDPSGQRHVLVFTDAGLGSFSPSAVASFEAKATARRVRCWAFGVGPSGLSVSQYGLSRSVSLEGLGGLPAAMRQVFDARDPRELAEAAAQEEPAQHPAATASQELPLLPCEDCAKVERKRYAVDEPEGEQAPRDQYLSVHFDYIAGSEEGESVQMEDCIETIIFWVDPIVLLLMKQPTEAQQLPMKDRLRLASLEYWVAKFALFMSMNNAPPGIAQRKAVFFLDSDELMGILINQDDEQRQQPIVHPARIAAAWAELERRKREERRE</sequence>
<dbReference type="STRING" id="282301.A0A267GL70"/>
<dbReference type="Proteomes" id="UP000215902">
    <property type="component" value="Unassembled WGS sequence"/>
</dbReference>
<evidence type="ECO:0000313" key="3">
    <source>
        <dbReference type="EMBL" id="PAA86765.1"/>
    </source>
</evidence>
<keyword evidence="1" id="KW-0175">Coiled coil</keyword>
<feature type="compositionally biased region" description="Polar residues" evidence="2">
    <location>
        <begin position="1060"/>
        <end position="1077"/>
    </location>
</feature>
<feature type="compositionally biased region" description="Acidic residues" evidence="2">
    <location>
        <begin position="1032"/>
        <end position="1045"/>
    </location>
</feature>
<evidence type="ECO:0008006" key="5">
    <source>
        <dbReference type="Google" id="ProtNLM"/>
    </source>
</evidence>
<reference evidence="3 4" key="1">
    <citation type="submission" date="2017-06" db="EMBL/GenBank/DDBJ databases">
        <title>A platform for efficient transgenesis in Macrostomum lignano, a flatworm model organism for stem cell research.</title>
        <authorList>
            <person name="Berezikov E."/>
        </authorList>
    </citation>
    <scope>NUCLEOTIDE SEQUENCE [LARGE SCALE GENOMIC DNA]</scope>
    <source>
        <strain evidence="3">DV1</strain>
        <tissue evidence="3">Whole organism</tissue>
    </source>
</reference>